<dbReference type="PANTHER" id="PTHR24168">
    <property type="entry name" value="KN MOTIF AND ANKYRIN REPEAT DOMAIN-CONTAINING"/>
    <property type="match status" value="1"/>
</dbReference>
<dbReference type="GO" id="GO:0005856">
    <property type="term" value="C:cytoskeleton"/>
    <property type="evidence" value="ECO:0007669"/>
    <property type="project" value="TreeGrafter"/>
</dbReference>
<comment type="caution">
    <text evidence="2">The sequence shown here is derived from an EMBL/GenBank/DDBJ whole genome shotgun (WGS) entry which is preliminary data.</text>
</comment>
<dbReference type="PROSITE" id="PS50088">
    <property type="entry name" value="ANK_REPEAT"/>
    <property type="match status" value="1"/>
</dbReference>
<dbReference type="GO" id="GO:0005737">
    <property type="term" value="C:cytoplasm"/>
    <property type="evidence" value="ECO:0007669"/>
    <property type="project" value="TreeGrafter"/>
</dbReference>
<dbReference type="SMART" id="SM00248">
    <property type="entry name" value="ANK"/>
    <property type="match status" value="3"/>
</dbReference>
<evidence type="ECO:0000256" key="1">
    <source>
        <dbReference type="PROSITE-ProRule" id="PRU00023"/>
    </source>
</evidence>
<dbReference type="SUPFAM" id="SSF48403">
    <property type="entry name" value="Ankyrin repeat"/>
    <property type="match status" value="1"/>
</dbReference>
<evidence type="ECO:0000313" key="3">
    <source>
        <dbReference type="Proteomes" id="UP000324629"/>
    </source>
</evidence>
<dbReference type="Gene3D" id="1.25.40.20">
    <property type="entry name" value="Ankyrin repeat-containing domain"/>
    <property type="match status" value="1"/>
</dbReference>
<keyword evidence="1" id="KW-0040">ANK repeat</keyword>
<protein>
    <submittedName>
        <fullName evidence="2">Uncharacterized protein</fullName>
    </submittedName>
</protein>
<dbReference type="Proteomes" id="UP000324629">
    <property type="component" value="Unassembled WGS sequence"/>
</dbReference>
<gene>
    <name evidence="2" type="ORF">DEA37_0013431</name>
</gene>
<evidence type="ECO:0000313" key="2">
    <source>
        <dbReference type="EMBL" id="KAA3681063.1"/>
    </source>
</evidence>
<reference evidence="2 3" key="1">
    <citation type="journal article" date="2019" name="Gigascience">
        <title>Whole-genome sequence of the oriental lung fluke Paragonimus westermani.</title>
        <authorList>
            <person name="Oey H."/>
            <person name="Zakrzewski M."/>
            <person name="Narain K."/>
            <person name="Devi K.R."/>
            <person name="Agatsuma T."/>
            <person name="Nawaratna S."/>
            <person name="Gobert G.N."/>
            <person name="Jones M.K."/>
            <person name="Ragan M.A."/>
            <person name="McManus D.P."/>
            <person name="Krause L."/>
        </authorList>
    </citation>
    <scope>NUCLEOTIDE SEQUENCE [LARGE SCALE GENOMIC DNA]</scope>
    <source>
        <strain evidence="2 3">IND2009</strain>
    </source>
</reference>
<name>A0A5J4NZT5_9TREM</name>
<sequence>MLVGYLCSAFLPAKPTTPEEINALEQMLSRAKLSLTSSTPQRQSVLMLAAMHGRASLVHRLVQMHNAPVNQRDADGSTALMAATEHNRSNVVRILLCQSGTDAGLKDNDGYTALDIALARKHHEIALMLYAKVKMQKLTPRHTLRKSLDTFESFSKCHPMGERCSRKTTYRGHRNSGDQLI</sequence>
<dbReference type="InterPro" id="IPR002110">
    <property type="entry name" value="Ankyrin_rpt"/>
</dbReference>
<proteinExistence type="predicted"/>
<dbReference type="InterPro" id="IPR047184">
    <property type="entry name" value="KANK1-4"/>
</dbReference>
<dbReference type="Pfam" id="PF12796">
    <property type="entry name" value="Ank_2"/>
    <property type="match status" value="1"/>
</dbReference>
<dbReference type="EMBL" id="QNGE01000291">
    <property type="protein sequence ID" value="KAA3681063.1"/>
    <property type="molecule type" value="Genomic_DNA"/>
</dbReference>
<dbReference type="PANTHER" id="PTHR24168:SF21">
    <property type="entry name" value="KANK, ISOFORM D"/>
    <property type="match status" value="1"/>
</dbReference>
<organism evidence="2 3">
    <name type="scientific">Paragonimus westermani</name>
    <dbReference type="NCBI Taxonomy" id="34504"/>
    <lineage>
        <taxon>Eukaryota</taxon>
        <taxon>Metazoa</taxon>
        <taxon>Spiralia</taxon>
        <taxon>Lophotrochozoa</taxon>
        <taxon>Platyhelminthes</taxon>
        <taxon>Trematoda</taxon>
        <taxon>Digenea</taxon>
        <taxon>Plagiorchiida</taxon>
        <taxon>Troglotremata</taxon>
        <taxon>Troglotrematidae</taxon>
        <taxon>Paragonimus</taxon>
    </lineage>
</organism>
<dbReference type="AlphaFoldDB" id="A0A5J4NZT5"/>
<dbReference type="InterPro" id="IPR036770">
    <property type="entry name" value="Ankyrin_rpt-contain_sf"/>
</dbReference>
<feature type="repeat" description="ANK" evidence="1">
    <location>
        <begin position="75"/>
        <end position="108"/>
    </location>
</feature>
<keyword evidence="3" id="KW-1185">Reference proteome</keyword>
<dbReference type="GO" id="GO:0030837">
    <property type="term" value="P:negative regulation of actin filament polymerization"/>
    <property type="evidence" value="ECO:0007669"/>
    <property type="project" value="InterPro"/>
</dbReference>
<accession>A0A5J4NZT5</accession>